<gene>
    <name evidence="2" type="ORF">SAMN04490243_1617</name>
</gene>
<evidence type="ECO:0000313" key="3">
    <source>
        <dbReference type="Proteomes" id="UP000199534"/>
    </source>
</evidence>
<feature type="domain" description="DUF3108" evidence="1">
    <location>
        <begin position="45"/>
        <end position="239"/>
    </location>
</feature>
<dbReference type="EMBL" id="FOYQ01000001">
    <property type="protein sequence ID" value="SFR40190.1"/>
    <property type="molecule type" value="Genomic_DNA"/>
</dbReference>
<sequence>MKNLLNPANLKPLKPASLVALTTLLLFFLGPGLKAQNCSTYYPIEEGVRLEYKLYGKKDKLEGTQWQEFTEVTSTAGGVEATVQMGFANAKGKEEFTSSYSMSCNDNVVHIDFESLLSSAMLLQQEQMEAEITGTDLELPNNLEVGMELPDADVQMKLSMGAMNMNMEVNTTDRKVEAKESITTEAGTFECYVISSNTQSKMMMADKTFPSKLWLAEGVGMVKTETYNQNGKLISRMELSGISR</sequence>
<evidence type="ECO:0000259" key="1">
    <source>
        <dbReference type="Pfam" id="PF21347"/>
    </source>
</evidence>
<reference evidence="2 3" key="1">
    <citation type="submission" date="2016-10" db="EMBL/GenBank/DDBJ databases">
        <authorList>
            <person name="de Groot N.N."/>
        </authorList>
    </citation>
    <scope>NUCLEOTIDE SEQUENCE [LARGE SCALE GENOMIC DNA]</scope>
    <source>
        <strain evidence="2 3">DSM 21019</strain>
    </source>
</reference>
<dbReference type="Gene3D" id="2.40.360.20">
    <property type="match status" value="1"/>
</dbReference>
<proteinExistence type="predicted"/>
<evidence type="ECO:0000313" key="2">
    <source>
        <dbReference type="EMBL" id="SFR40190.1"/>
    </source>
</evidence>
<organism evidence="2 3">
    <name type="scientific">Robiginitalea myxolifaciens</name>
    <dbReference type="NCBI Taxonomy" id="400055"/>
    <lineage>
        <taxon>Bacteria</taxon>
        <taxon>Pseudomonadati</taxon>
        <taxon>Bacteroidota</taxon>
        <taxon>Flavobacteriia</taxon>
        <taxon>Flavobacteriales</taxon>
        <taxon>Flavobacteriaceae</taxon>
        <taxon>Robiginitalea</taxon>
    </lineage>
</organism>
<name>A0A1I6GDI3_9FLAO</name>
<dbReference type="STRING" id="400055.SAMN04490243_1617"/>
<dbReference type="AlphaFoldDB" id="A0A1I6GDI3"/>
<keyword evidence="3" id="KW-1185">Reference proteome</keyword>
<dbReference type="Pfam" id="PF21347">
    <property type="entry name" value="DUF3108_like"/>
    <property type="match status" value="1"/>
</dbReference>
<dbReference type="Proteomes" id="UP000199534">
    <property type="component" value="Unassembled WGS sequence"/>
</dbReference>
<accession>A0A1I6GDI3</accession>
<dbReference type="InterPro" id="IPR049279">
    <property type="entry name" value="DUF3108-like"/>
</dbReference>
<protein>
    <recommendedName>
        <fullName evidence="1">DUF3108 domain-containing protein</fullName>
    </recommendedName>
</protein>
<dbReference type="RefSeq" id="WP_245759771.1">
    <property type="nucleotide sequence ID" value="NZ_FOYQ01000001.1"/>
</dbReference>